<dbReference type="Pfam" id="PF00270">
    <property type="entry name" value="DEAD"/>
    <property type="match status" value="1"/>
</dbReference>
<evidence type="ECO:0000313" key="7">
    <source>
        <dbReference type="EMBL" id="SMY10935.1"/>
    </source>
</evidence>
<dbReference type="Proteomes" id="UP000234462">
    <property type="component" value="Unassembled WGS sequence"/>
</dbReference>
<dbReference type="PROSITE" id="PS51194">
    <property type="entry name" value="HELICASE_CTER"/>
    <property type="match status" value="1"/>
</dbReference>
<evidence type="ECO:0000256" key="2">
    <source>
        <dbReference type="ARBA" id="ARBA00022801"/>
    </source>
</evidence>
<accession>A0A2H1L2K2</accession>
<evidence type="ECO:0000259" key="6">
    <source>
        <dbReference type="PROSITE" id="PS51194"/>
    </source>
</evidence>
<dbReference type="InterPro" id="IPR027417">
    <property type="entry name" value="P-loop_NTPase"/>
</dbReference>
<dbReference type="InterPro" id="IPR014001">
    <property type="entry name" value="Helicase_ATP-bd"/>
</dbReference>
<gene>
    <name evidence="7" type="ORF">BJEO58_00511</name>
</gene>
<dbReference type="InterPro" id="IPR050699">
    <property type="entry name" value="RNA-DNA_Helicase"/>
</dbReference>
<organism evidence="7 8">
    <name type="scientific">Brevibacterium jeotgali</name>
    <dbReference type="NCBI Taxonomy" id="1262550"/>
    <lineage>
        <taxon>Bacteria</taxon>
        <taxon>Bacillati</taxon>
        <taxon>Actinomycetota</taxon>
        <taxon>Actinomycetes</taxon>
        <taxon>Micrococcales</taxon>
        <taxon>Brevibacteriaceae</taxon>
        <taxon>Brevibacterium</taxon>
    </lineage>
</organism>
<feature type="domain" description="Helicase ATP-binding" evidence="5">
    <location>
        <begin position="40"/>
        <end position="196"/>
    </location>
</feature>
<feature type="domain" description="Helicase C-terminal" evidence="6">
    <location>
        <begin position="220"/>
        <end position="431"/>
    </location>
</feature>
<dbReference type="SMART" id="SM00487">
    <property type="entry name" value="DEXDc"/>
    <property type="match status" value="1"/>
</dbReference>
<dbReference type="InterPro" id="IPR011545">
    <property type="entry name" value="DEAD/DEAH_box_helicase_dom"/>
</dbReference>
<dbReference type="CDD" id="cd17921">
    <property type="entry name" value="DEXHc_Ski2"/>
    <property type="match status" value="1"/>
</dbReference>
<evidence type="ECO:0000256" key="4">
    <source>
        <dbReference type="ARBA" id="ARBA00022840"/>
    </source>
</evidence>
<evidence type="ECO:0000256" key="3">
    <source>
        <dbReference type="ARBA" id="ARBA00022806"/>
    </source>
</evidence>
<dbReference type="GO" id="GO:0003676">
    <property type="term" value="F:nucleic acid binding"/>
    <property type="evidence" value="ECO:0007669"/>
    <property type="project" value="InterPro"/>
</dbReference>
<dbReference type="PANTHER" id="PTHR12131:SF1">
    <property type="entry name" value="ATP-DEPENDENT RNA HELICASE SUPV3L1, MITOCHONDRIAL-RELATED"/>
    <property type="match status" value="1"/>
</dbReference>
<evidence type="ECO:0000313" key="8">
    <source>
        <dbReference type="Proteomes" id="UP000234462"/>
    </source>
</evidence>
<dbReference type="InterPro" id="IPR021904">
    <property type="entry name" value="DUF3516"/>
</dbReference>
<reference evidence="8" key="1">
    <citation type="submission" date="2017-03" db="EMBL/GenBank/DDBJ databases">
        <authorList>
            <person name="Monnet C."/>
        </authorList>
    </citation>
    <scope>NUCLEOTIDE SEQUENCE [LARGE SCALE GENOMIC DNA]</scope>
    <source>
        <strain evidence="8">SJ5-8</strain>
    </source>
</reference>
<dbReference type="RefSeq" id="WP_101587490.1">
    <property type="nucleotide sequence ID" value="NZ_FXZM01000002.1"/>
</dbReference>
<dbReference type="GO" id="GO:0004386">
    <property type="term" value="F:helicase activity"/>
    <property type="evidence" value="ECO:0007669"/>
    <property type="project" value="UniProtKB-KW"/>
</dbReference>
<dbReference type="AlphaFoldDB" id="A0A2H1L2K2"/>
<keyword evidence="2" id="KW-0378">Hydrolase</keyword>
<dbReference type="PANTHER" id="PTHR12131">
    <property type="entry name" value="ATP-DEPENDENT RNA AND DNA HELICASE"/>
    <property type="match status" value="1"/>
</dbReference>
<dbReference type="Gene3D" id="3.40.50.300">
    <property type="entry name" value="P-loop containing nucleotide triphosphate hydrolases"/>
    <property type="match status" value="2"/>
</dbReference>
<protein>
    <submittedName>
        <fullName evidence="7">DEAD/DEAH box helicase</fullName>
    </submittedName>
</protein>
<dbReference type="SMART" id="SM00490">
    <property type="entry name" value="HELICc"/>
    <property type="match status" value="1"/>
</dbReference>
<dbReference type="InterPro" id="IPR001650">
    <property type="entry name" value="Helicase_C-like"/>
</dbReference>
<sequence>MSRLPHIPDDFADADTVWDMFEAHTREQGLTLYPAQEEAILSVLAGENTIVATPTGSGKSMVALAALYYAVSTGRTAYYTAPLKALVSEKFFSLVEALGRENVGMVTGDSSVNADAPVICATAEILANHALREGANLDVALVVMDEFHYFGDPQRGWAWQVPLLEMPQSQFVLMSATLGDTTEIQQRLTDLTGRDTAYVGSAERPVPLEYDYSRTALLEKLAQLVAEDRAPVYVVSFVQARTIELAQSIVAANLTTRAQRDLIAEEVRGFRFGKGFGVTLRRLVLAGVGVHHAGMLPRYRRLVEHLTLKGLLSAVCGTDTLGVGINVPIRTVLLTSLTKFDGRRVRQLQVREFQQISGRAGRAGFDAVGYVVVQAPEHEIENAIAVAKAGDDPKKRKKLKRKQAPEGFVGWSEQTFENLIHGTPEQLRSHMRITHSTIVNLLARPRAGIDTIRDFLERTHETRDRKLDLMLRALRVGRSLIAGGVVERVDGGEGRSEYRLSEDLGPDFALNQPLSPFALAALDLFDSESETWAMDALSVIEATTQIQHHIIRGQLDRVKGDELAALKADGVEYTERMAILDELDVPRPNGEVLEAAFESYAEAAPWVREIGIEPKAIVADMIEQSMNFSQFVAYYGISRVEGGLLRYLLDVWRALVQTVPVDRRGEELDAIIEWLGDLVVRVDSSLVEEWAKLTEPGEELPDVALNALERTFTSDTRRFTAAVRNALFHRVLLAERAAYRELGALDAESGWGTREWEDAIESFYDEYGELGIDANARSAAMVRITESGRTWSVQQTLADPDGDRDWAIRATVDLDASDEAGEAVVRIDGVGPLTEA</sequence>
<dbReference type="PROSITE" id="PS51192">
    <property type="entry name" value="HELICASE_ATP_BIND_1"/>
    <property type="match status" value="1"/>
</dbReference>
<keyword evidence="3 7" id="KW-0347">Helicase</keyword>
<dbReference type="Pfam" id="PF12029">
    <property type="entry name" value="DUF3516"/>
    <property type="match status" value="1"/>
</dbReference>
<dbReference type="GO" id="GO:0016787">
    <property type="term" value="F:hydrolase activity"/>
    <property type="evidence" value="ECO:0007669"/>
    <property type="project" value="UniProtKB-KW"/>
</dbReference>
<proteinExistence type="predicted"/>
<dbReference type="EMBL" id="FXZM01000002">
    <property type="protein sequence ID" value="SMY10935.1"/>
    <property type="molecule type" value="Genomic_DNA"/>
</dbReference>
<keyword evidence="4" id="KW-0067">ATP-binding</keyword>
<evidence type="ECO:0000256" key="1">
    <source>
        <dbReference type="ARBA" id="ARBA00022741"/>
    </source>
</evidence>
<dbReference type="OrthoDB" id="3229913at2"/>
<dbReference type="SUPFAM" id="SSF52540">
    <property type="entry name" value="P-loop containing nucleoside triphosphate hydrolases"/>
    <property type="match status" value="1"/>
</dbReference>
<keyword evidence="1" id="KW-0547">Nucleotide-binding</keyword>
<name>A0A2H1L2K2_9MICO</name>
<dbReference type="GO" id="GO:0005524">
    <property type="term" value="F:ATP binding"/>
    <property type="evidence" value="ECO:0007669"/>
    <property type="project" value="UniProtKB-KW"/>
</dbReference>
<keyword evidence="8" id="KW-1185">Reference proteome</keyword>
<evidence type="ECO:0000259" key="5">
    <source>
        <dbReference type="PROSITE" id="PS51192"/>
    </source>
</evidence>